<gene>
    <name evidence="9" type="ORF">OE749_12775</name>
</gene>
<dbReference type="Pfam" id="PF00528">
    <property type="entry name" value="BPD_transp_1"/>
    <property type="match status" value="2"/>
</dbReference>
<feature type="transmembrane region" description="Helical" evidence="7">
    <location>
        <begin position="498"/>
        <end position="520"/>
    </location>
</feature>
<evidence type="ECO:0000313" key="9">
    <source>
        <dbReference type="EMBL" id="MCV2885566.1"/>
    </source>
</evidence>
<feature type="transmembrane region" description="Helical" evidence="7">
    <location>
        <begin position="387"/>
        <end position="412"/>
    </location>
</feature>
<feature type="transmembrane region" description="Helical" evidence="7">
    <location>
        <begin position="448"/>
        <end position="465"/>
    </location>
</feature>
<dbReference type="InterPro" id="IPR000515">
    <property type="entry name" value="MetI-like"/>
</dbReference>
<dbReference type="PROSITE" id="PS50928">
    <property type="entry name" value="ABC_TM1"/>
    <property type="match status" value="2"/>
</dbReference>
<name>A0ABT3AA66_9ALTE</name>
<feature type="transmembrane region" description="Helical" evidence="7">
    <location>
        <begin position="32"/>
        <end position="56"/>
    </location>
</feature>
<dbReference type="PANTHER" id="PTHR30183:SF2">
    <property type="entry name" value="IRON UTILIZATION PROTEIN"/>
    <property type="match status" value="1"/>
</dbReference>
<feature type="domain" description="ABC transmembrane type-1" evidence="8">
    <location>
        <begin position="33"/>
        <end position="237"/>
    </location>
</feature>
<proteinExistence type="inferred from homology"/>
<keyword evidence="3" id="KW-1003">Cell membrane</keyword>
<accession>A0ABT3AA66</accession>
<dbReference type="InterPro" id="IPR035906">
    <property type="entry name" value="MetI-like_sf"/>
</dbReference>
<feature type="domain" description="ABC transmembrane type-1" evidence="8">
    <location>
        <begin position="310"/>
        <end position="516"/>
    </location>
</feature>
<reference evidence="9 10" key="1">
    <citation type="submission" date="2022-10" db="EMBL/GenBank/DDBJ databases">
        <title>Aestuariibacter sp. AA17 isolated from Montipora capitata coral fragment.</title>
        <authorList>
            <person name="Emsley S.A."/>
            <person name="Pfannmuller K.M."/>
            <person name="Loughran R.M."/>
            <person name="Shlafstein M."/>
            <person name="Papke E."/>
            <person name="Saw J.H."/>
            <person name="Ushijima B."/>
            <person name="Videau P."/>
        </authorList>
    </citation>
    <scope>NUCLEOTIDE SEQUENCE [LARGE SCALE GENOMIC DNA]</scope>
    <source>
        <strain evidence="9 10">AA17</strain>
    </source>
</reference>
<evidence type="ECO:0000256" key="7">
    <source>
        <dbReference type="RuleBase" id="RU363032"/>
    </source>
</evidence>
<dbReference type="RefSeq" id="WP_263712931.1">
    <property type="nucleotide sequence ID" value="NZ_JAOWKX010000006.1"/>
</dbReference>
<sequence>MLCTPIFVIYFSWGAFDTSVWSHLADTVLSDYIINSLLLAIGVGLGALVLGTTTAMIMARYNFVGRRILNWLLLLPLAMPAYIIAYTYTGILDFMGPVQSALRDITGWGYGDYTFPDIRSLEGAILVMSLVLYPYVYMLAKTAFSEQPASLYQASQSMGVTKYQHFLKVTLPLARPALITGAALAMMEAFADYGTVQYFGISTFTTGIFRTWFGLGDGIAAAQLSSVLCTFVFVTLVLEKMSRRKIQYFHQGQNHQSQTRKQLGMAKGAAAFFLCLLPPLFGFILPSIQLGYWATLTYKTAWDEQFTALVLNSLFIALAAAVVVVTLALLLTYGKRLKKTPLLSGNVGVVSLGYAIPGTVIAVGILLPLGWADHAINALWKSWTGELLGLVFSGTVFALLFAYSIRFLAVAIHNIESGLGRITPSMDNAARSLGASPIRVLKQIHIPMLRASVLSAALLVFVDVLKELPATLILRPFNFNTLAVRSFELASDERLVDAAMPALAIVLVGLVPVILLTRAIDRASQR</sequence>
<evidence type="ECO:0000256" key="4">
    <source>
        <dbReference type="ARBA" id="ARBA00022692"/>
    </source>
</evidence>
<keyword evidence="6 7" id="KW-0472">Membrane</keyword>
<evidence type="ECO:0000256" key="1">
    <source>
        <dbReference type="ARBA" id="ARBA00004651"/>
    </source>
</evidence>
<keyword evidence="4 7" id="KW-0812">Transmembrane</keyword>
<evidence type="ECO:0000256" key="3">
    <source>
        <dbReference type="ARBA" id="ARBA00022475"/>
    </source>
</evidence>
<evidence type="ECO:0000256" key="2">
    <source>
        <dbReference type="ARBA" id="ARBA00022448"/>
    </source>
</evidence>
<feature type="transmembrane region" description="Helical" evidence="7">
    <location>
        <begin position="270"/>
        <end position="294"/>
    </location>
</feature>
<keyword evidence="2 7" id="KW-0813">Transport</keyword>
<evidence type="ECO:0000313" key="10">
    <source>
        <dbReference type="Proteomes" id="UP001652504"/>
    </source>
</evidence>
<feature type="transmembrane region" description="Helical" evidence="7">
    <location>
        <begin position="343"/>
        <end position="367"/>
    </location>
</feature>
<dbReference type="EMBL" id="JAOWKX010000006">
    <property type="protein sequence ID" value="MCV2885566.1"/>
    <property type="molecule type" value="Genomic_DNA"/>
</dbReference>
<comment type="subcellular location">
    <subcellularLocation>
        <location evidence="1 7">Cell membrane</location>
        <topology evidence="1 7">Multi-pass membrane protein</topology>
    </subcellularLocation>
</comment>
<comment type="similarity">
    <text evidence="7">Belongs to the binding-protein-dependent transport system permease family.</text>
</comment>
<dbReference type="Gene3D" id="1.10.3720.10">
    <property type="entry name" value="MetI-like"/>
    <property type="match status" value="2"/>
</dbReference>
<dbReference type="Proteomes" id="UP001652504">
    <property type="component" value="Unassembled WGS sequence"/>
</dbReference>
<dbReference type="CDD" id="cd06261">
    <property type="entry name" value="TM_PBP2"/>
    <property type="match status" value="2"/>
</dbReference>
<evidence type="ECO:0000256" key="6">
    <source>
        <dbReference type="ARBA" id="ARBA00023136"/>
    </source>
</evidence>
<comment type="caution">
    <text evidence="9">The sequence shown here is derived from an EMBL/GenBank/DDBJ whole genome shotgun (WGS) entry which is preliminary data.</text>
</comment>
<protein>
    <submittedName>
        <fullName evidence="9">Iron ABC transporter permease</fullName>
    </submittedName>
</protein>
<dbReference type="SUPFAM" id="SSF161098">
    <property type="entry name" value="MetI-like"/>
    <property type="match status" value="2"/>
</dbReference>
<feature type="transmembrane region" description="Helical" evidence="7">
    <location>
        <begin position="219"/>
        <end position="238"/>
    </location>
</feature>
<evidence type="ECO:0000256" key="5">
    <source>
        <dbReference type="ARBA" id="ARBA00022989"/>
    </source>
</evidence>
<keyword evidence="5 7" id="KW-1133">Transmembrane helix</keyword>
<evidence type="ECO:0000259" key="8">
    <source>
        <dbReference type="PROSITE" id="PS50928"/>
    </source>
</evidence>
<organism evidence="9 10">
    <name type="scientific">Fluctibacter corallii</name>
    <dbReference type="NCBI Taxonomy" id="2984329"/>
    <lineage>
        <taxon>Bacteria</taxon>
        <taxon>Pseudomonadati</taxon>
        <taxon>Pseudomonadota</taxon>
        <taxon>Gammaproteobacteria</taxon>
        <taxon>Alteromonadales</taxon>
        <taxon>Alteromonadaceae</taxon>
        <taxon>Fluctibacter</taxon>
    </lineage>
</organism>
<dbReference type="PANTHER" id="PTHR30183">
    <property type="entry name" value="MOLYBDENUM TRANSPORT SYSTEM PERMEASE PROTEIN MODB"/>
    <property type="match status" value="1"/>
</dbReference>
<feature type="transmembrane region" description="Helical" evidence="7">
    <location>
        <begin position="123"/>
        <end position="140"/>
    </location>
</feature>
<feature type="transmembrane region" description="Helical" evidence="7">
    <location>
        <begin position="306"/>
        <end position="331"/>
    </location>
</feature>
<feature type="transmembrane region" description="Helical" evidence="7">
    <location>
        <begin position="68"/>
        <end position="88"/>
    </location>
</feature>
<keyword evidence="10" id="KW-1185">Reference proteome</keyword>